<feature type="transmembrane region" description="Helical" evidence="9">
    <location>
        <begin position="102"/>
        <end position="125"/>
    </location>
</feature>
<gene>
    <name evidence="11" type="ORF">JYK00_08685</name>
</gene>
<feature type="domain" description="ABC transmembrane type-1" evidence="10">
    <location>
        <begin position="56"/>
        <end position="266"/>
    </location>
</feature>
<feature type="transmembrane region" description="Helical" evidence="9">
    <location>
        <begin position="199"/>
        <end position="216"/>
    </location>
</feature>
<comment type="subcellular location">
    <subcellularLocation>
        <location evidence="1 9">Cell membrane</location>
        <topology evidence="1 9">Multi-pass membrane protein</topology>
    </subcellularLocation>
</comment>
<feature type="transmembrane region" description="Helical" evidence="9">
    <location>
        <begin position="131"/>
        <end position="150"/>
    </location>
</feature>
<dbReference type="InterPro" id="IPR035906">
    <property type="entry name" value="MetI-like_sf"/>
</dbReference>
<evidence type="ECO:0000256" key="8">
    <source>
        <dbReference type="ARBA" id="ARBA00023136"/>
    </source>
</evidence>
<reference evidence="11 12" key="1">
    <citation type="submission" date="2021-03" db="EMBL/GenBank/DDBJ databases">
        <title>Thermosipho ferrireducens sp.nov., an anaerobic thermophilic iron-reducing bacterium isolated from a deep-sea hydrothermal sulfide deposits.</title>
        <authorList>
            <person name="Zeng X."/>
            <person name="Chen Y."/>
            <person name="Shao Z."/>
        </authorList>
    </citation>
    <scope>NUCLEOTIDE SEQUENCE [LARGE SCALE GENOMIC DNA]</scope>
    <source>
        <strain evidence="11 12">JL129W03</strain>
    </source>
</reference>
<evidence type="ECO:0000256" key="4">
    <source>
        <dbReference type="ARBA" id="ARBA00022475"/>
    </source>
</evidence>
<dbReference type="EMBL" id="CP071446">
    <property type="protein sequence ID" value="QTA38964.1"/>
    <property type="molecule type" value="Genomic_DNA"/>
</dbReference>
<name>A0ABX7S8N2_9BACT</name>
<evidence type="ECO:0000256" key="7">
    <source>
        <dbReference type="ARBA" id="ARBA00022989"/>
    </source>
</evidence>
<accession>A0ABX7S8N2</accession>
<dbReference type="SUPFAM" id="SSF161098">
    <property type="entry name" value="MetI-like"/>
    <property type="match status" value="1"/>
</dbReference>
<keyword evidence="8 9" id="KW-0472">Membrane</keyword>
<dbReference type="PANTHER" id="PTHR30425">
    <property type="entry name" value="PHOSPHATE TRANSPORT SYSTEM PERMEASE PROTEIN PST"/>
    <property type="match status" value="1"/>
</dbReference>
<keyword evidence="4" id="KW-1003">Cell membrane</keyword>
<dbReference type="Gene3D" id="1.10.3720.10">
    <property type="entry name" value="MetI-like"/>
    <property type="match status" value="1"/>
</dbReference>
<dbReference type="Proteomes" id="UP000671862">
    <property type="component" value="Chromosome"/>
</dbReference>
<dbReference type="CDD" id="cd06261">
    <property type="entry name" value="TM_PBP2"/>
    <property type="match status" value="1"/>
</dbReference>
<evidence type="ECO:0000256" key="2">
    <source>
        <dbReference type="ARBA" id="ARBA00007069"/>
    </source>
</evidence>
<keyword evidence="3 9" id="KW-0813">Transport</keyword>
<evidence type="ECO:0000256" key="3">
    <source>
        <dbReference type="ARBA" id="ARBA00022448"/>
    </source>
</evidence>
<evidence type="ECO:0000256" key="1">
    <source>
        <dbReference type="ARBA" id="ARBA00004651"/>
    </source>
</evidence>
<feature type="transmembrane region" description="Helical" evidence="9">
    <location>
        <begin position="245"/>
        <end position="265"/>
    </location>
</feature>
<dbReference type="PROSITE" id="PS50928">
    <property type="entry name" value="ABC_TM1"/>
    <property type="match status" value="1"/>
</dbReference>
<keyword evidence="7 9" id="KW-1133">Transmembrane helix</keyword>
<evidence type="ECO:0000313" key="11">
    <source>
        <dbReference type="EMBL" id="QTA38964.1"/>
    </source>
</evidence>
<keyword evidence="5" id="KW-0592">Phosphate transport</keyword>
<comment type="similarity">
    <text evidence="2">Belongs to the binding-protein-dependent transport system permease family. CysTW subfamily.</text>
</comment>
<protein>
    <submittedName>
        <fullName evidence="11">Phosphate ABC transporter permease subunit PstC</fullName>
    </submittedName>
</protein>
<dbReference type="PANTHER" id="PTHR30425:SF1">
    <property type="entry name" value="PHOSPHATE TRANSPORT SYSTEM PERMEASE PROTEIN PSTC"/>
    <property type="match status" value="1"/>
</dbReference>
<feature type="transmembrane region" description="Helical" evidence="9">
    <location>
        <begin position="50"/>
        <end position="81"/>
    </location>
</feature>
<organism evidence="11 12">
    <name type="scientific">Thermosipho ferrireducens</name>
    <dbReference type="NCBI Taxonomy" id="2571116"/>
    <lineage>
        <taxon>Bacteria</taxon>
        <taxon>Thermotogati</taxon>
        <taxon>Thermotogota</taxon>
        <taxon>Thermotogae</taxon>
        <taxon>Thermotogales</taxon>
        <taxon>Fervidobacteriaceae</taxon>
        <taxon>Thermosipho</taxon>
    </lineage>
</organism>
<dbReference type="Pfam" id="PF00528">
    <property type="entry name" value="BPD_transp_1"/>
    <property type="match status" value="1"/>
</dbReference>
<sequence>MIFVLAATATVALFFLIYFMIKESYPAFITVGKEIFTSTNWYPTSYEAEYGMLAMIVGTFLLTLFSSLIVLPLGYFIALYLHTYASSWEKNIIKSGVELLSGVPSVIIGAFILMYISPILIYFDIWSTENFLLASTGLIFLSLPYAVSLMTEAMDAVDRSLEESSLALGATKFITTFKITTRASISGLFNGAVLTVNRIIGETMVVLLVGGGAAMIPRSLFDPVRPLTAVIASEMGEVELGSMHYHSLFAAGAILLGISIVLTCISRKLTRRWSI</sequence>
<dbReference type="InterPro" id="IPR051124">
    <property type="entry name" value="Phosphate_Transport_Permease"/>
</dbReference>
<evidence type="ECO:0000256" key="5">
    <source>
        <dbReference type="ARBA" id="ARBA00022592"/>
    </source>
</evidence>
<keyword evidence="6 9" id="KW-0812">Transmembrane</keyword>
<evidence type="ECO:0000256" key="6">
    <source>
        <dbReference type="ARBA" id="ARBA00022692"/>
    </source>
</evidence>
<keyword evidence="12" id="KW-1185">Reference proteome</keyword>
<evidence type="ECO:0000313" key="12">
    <source>
        <dbReference type="Proteomes" id="UP000671862"/>
    </source>
</evidence>
<proteinExistence type="inferred from homology"/>
<evidence type="ECO:0000259" key="10">
    <source>
        <dbReference type="PROSITE" id="PS50928"/>
    </source>
</evidence>
<dbReference type="InterPro" id="IPR000515">
    <property type="entry name" value="MetI-like"/>
</dbReference>
<evidence type="ECO:0000256" key="9">
    <source>
        <dbReference type="RuleBase" id="RU363032"/>
    </source>
</evidence>